<dbReference type="EMBL" id="BAAARV010000144">
    <property type="protein sequence ID" value="GAA2396123.1"/>
    <property type="molecule type" value="Genomic_DNA"/>
</dbReference>
<organism evidence="2 3">
    <name type="scientific">Dactylosporangium salmoneum</name>
    <dbReference type="NCBI Taxonomy" id="53361"/>
    <lineage>
        <taxon>Bacteria</taxon>
        <taxon>Bacillati</taxon>
        <taxon>Actinomycetota</taxon>
        <taxon>Actinomycetes</taxon>
        <taxon>Micromonosporales</taxon>
        <taxon>Micromonosporaceae</taxon>
        <taxon>Dactylosporangium</taxon>
    </lineage>
</organism>
<name>A0ABN3I6N8_9ACTN</name>
<evidence type="ECO:0000313" key="3">
    <source>
        <dbReference type="Proteomes" id="UP001501444"/>
    </source>
</evidence>
<feature type="compositionally biased region" description="Low complexity" evidence="1">
    <location>
        <begin position="53"/>
        <end position="63"/>
    </location>
</feature>
<comment type="caution">
    <text evidence="2">The sequence shown here is derived from an EMBL/GenBank/DDBJ whole genome shotgun (WGS) entry which is preliminary data.</text>
</comment>
<gene>
    <name evidence="2" type="ORF">GCM10010170_111690</name>
</gene>
<dbReference type="Proteomes" id="UP001501444">
    <property type="component" value="Unassembled WGS sequence"/>
</dbReference>
<sequence length="428" mass="42719">MARRPLRSALSALLRTFSTRAGQGPAGPSAPAQPDPATRQDQALAPAQPDPAQPDQAQPGAVPGVPEHWRALVQARAPQLLEGRRTGGVASKPAGPPRAAGPDVAPPAGEEPVAEPQPLPATGEEEQPANGPKPVEVSQPEPVAPGPRPNAPQPEPEPAQQGAPGPVTVVREPAETVVQKAVAGPPAPQPESATTPIGSQPPPETIATAGSGMGGVLPDLEEAGPQPPARTAAGNPAPSAAGALGSPGAVGTQDAAASHGAAGEAGQAATAGPGPAAPPSQETAAVMPGIALEAVLGPGHGSAVAPAAEVDAGRGAVAGPVEGAVAGPGRGTEIGAGRAAAPRAAIVGSGRLPVDLRFERPAPRREEARSTVDERPGVKLSTVDEQASAERWPRLPDDTPQWTVVVRAGSRERDRYLDEEQRGLPWNA</sequence>
<reference evidence="2 3" key="1">
    <citation type="journal article" date="2019" name="Int. J. Syst. Evol. Microbiol.">
        <title>The Global Catalogue of Microorganisms (GCM) 10K type strain sequencing project: providing services to taxonomists for standard genome sequencing and annotation.</title>
        <authorList>
            <consortium name="The Broad Institute Genomics Platform"/>
            <consortium name="The Broad Institute Genome Sequencing Center for Infectious Disease"/>
            <person name="Wu L."/>
            <person name="Ma J."/>
        </authorList>
    </citation>
    <scope>NUCLEOTIDE SEQUENCE [LARGE SCALE GENOMIC DNA]</scope>
    <source>
        <strain evidence="2 3">JCM 3272</strain>
    </source>
</reference>
<feature type="compositionally biased region" description="Low complexity" evidence="1">
    <location>
        <begin position="15"/>
        <end position="47"/>
    </location>
</feature>
<evidence type="ECO:0000256" key="1">
    <source>
        <dbReference type="SAM" id="MobiDB-lite"/>
    </source>
</evidence>
<feature type="compositionally biased region" description="Basic and acidic residues" evidence="1">
    <location>
        <begin position="357"/>
        <end position="377"/>
    </location>
</feature>
<feature type="compositionally biased region" description="Low complexity" evidence="1">
    <location>
        <begin position="232"/>
        <end position="274"/>
    </location>
</feature>
<feature type="region of interest" description="Disordered" evidence="1">
    <location>
        <begin position="15"/>
        <end position="285"/>
    </location>
</feature>
<protein>
    <submittedName>
        <fullName evidence="2">Uncharacterized protein</fullName>
    </submittedName>
</protein>
<evidence type="ECO:0000313" key="2">
    <source>
        <dbReference type="EMBL" id="GAA2396123.1"/>
    </source>
</evidence>
<keyword evidence="3" id="KW-1185">Reference proteome</keyword>
<feature type="compositionally biased region" description="Low complexity" evidence="1">
    <location>
        <begin position="97"/>
        <end position="116"/>
    </location>
</feature>
<proteinExistence type="predicted"/>
<feature type="compositionally biased region" description="Pro residues" evidence="1">
    <location>
        <begin position="142"/>
        <end position="157"/>
    </location>
</feature>
<accession>A0ABN3I6N8</accession>
<feature type="region of interest" description="Disordered" evidence="1">
    <location>
        <begin position="357"/>
        <end position="399"/>
    </location>
</feature>